<name>A0A5C5W9Z2_9BACT</name>
<evidence type="ECO:0000256" key="1">
    <source>
        <dbReference type="ARBA" id="ARBA00009865"/>
    </source>
</evidence>
<evidence type="ECO:0000256" key="4">
    <source>
        <dbReference type="RuleBase" id="RU361187"/>
    </source>
</evidence>
<dbReference type="AlphaFoldDB" id="A0A5C5W9Z2"/>
<evidence type="ECO:0000256" key="2">
    <source>
        <dbReference type="ARBA" id="ARBA00022801"/>
    </source>
</evidence>
<dbReference type="GO" id="GO:0005975">
    <property type="term" value="P:carbohydrate metabolic process"/>
    <property type="evidence" value="ECO:0007669"/>
    <property type="project" value="InterPro"/>
</dbReference>
<keyword evidence="2 4" id="KW-0378">Hydrolase</keyword>
<dbReference type="GO" id="GO:0004553">
    <property type="term" value="F:hydrolase activity, hydrolyzing O-glycosyl compounds"/>
    <property type="evidence" value="ECO:0007669"/>
    <property type="project" value="InterPro"/>
</dbReference>
<comment type="caution">
    <text evidence="6">The sequence shown here is derived from an EMBL/GenBank/DDBJ whole genome shotgun (WGS) entry which is preliminary data.</text>
</comment>
<reference evidence="6 7" key="1">
    <citation type="submission" date="2019-02" db="EMBL/GenBank/DDBJ databases">
        <title>Deep-cultivation of Planctomycetes and their phenomic and genomic characterization uncovers novel biology.</title>
        <authorList>
            <person name="Wiegand S."/>
            <person name="Jogler M."/>
            <person name="Boedeker C."/>
            <person name="Pinto D."/>
            <person name="Vollmers J."/>
            <person name="Rivas-Marin E."/>
            <person name="Kohn T."/>
            <person name="Peeters S.H."/>
            <person name="Heuer A."/>
            <person name="Rast P."/>
            <person name="Oberbeckmann S."/>
            <person name="Bunk B."/>
            <person name="Jeske O."/>
            <person name="Meyerdierks A."/>
            <person name="Storesund J.E."/>
            <person name="Kallscheuer N."/>
            <person name="Luecker S."/>
            <person name="Lage O.M."/>
            <person name="Pohl T."/>
            <person name="Merkel B.J."/>
            <person name="Hornburger P."/>
            <person name="Mueller R.-W."/>
            <person name="Bruemmer F."/>
            <person name="Labrenz M."/>
            <person name="Spormann A.M."/>
            <person name="Op Den Camp H."/>
            <person name="Overmann J."/>
            <person name="Amann R."/>
            <person name="Jetten M.S.M."/>
            <person name="Mascher T."/>
            <person name="Medema M.H."/>
            <person name="Devos D.P."/>
            <person name="Kaster A.-K."/>
            <person name="Ovreas L."/>
            <person name="Rohde M."/>
            <person name="Galperin M.Y."/>
            <person name="Jogler C."/>
        </authorList>
    </citation>
    <scope>NUCLEOTIDE SEQUENCE [LARGE SCALE GENOMIC DNA]</scope>
    <source>
        <strain evidence="6 7">Pla111</strain>
    </source>
</reference>
<feature type="signal peptide" evidence="5">
    <location>
        <begin position="1"/>
        <end position="23"/>
    </location>
</feature>
<accession>A0A5C5W9Z2</accession>
<dbReference type="RefSeq" id="WP_197524776.1">
    <property type="nucleotide sequence ID" value="NZ_SJPH01000002.1"/>
</dbReference>
<dbReference type="Gene3D" id="2.115.10.20">
    <property type="entry name" value="Glycosyl hydrolase domain, family 43"/>
    <property type="match status" value="1"/>
</dbReference>
<keyword evidence="3 4" id="KW-0326">Glycosidase</keyword>
<feature type="chain" id="PRO_5022710205" evidence="5">
    <location>
        <begin position="24"/>
        <end position="340"/>
    </location>
</feature>
<organism evidence="6 7">
    <name type="scientific">Botrimarina hoheduenensis</name>
    <dbReference type="NCBI Taxonomy" id="2528000"/>
    <lineage>
        <taxon>Bacteria</taxon>
        <taxon>Pseudomonadati</taxon>
        <taxon>Planctomycetota</taxon>
        <taxon>Planctomycetia</taxon>
        <taxon>Pirellulales</taxon>
        <taxon>Lacipirellulaceae</taxon>
        <taxon>Botrimarina</taxon>
    </lineage>
</organism>
<evidence type="ECO:0000256" key="5">
    <source>
        <dbReference type="SAM" id="SignalP"/>
    </source>
</evidence>
<evidence type="ECO:0000313" key="7">
    <source>
        <dbReference type="Proteomes" id="UP000318995"/>
    </source>
</evidence>
<dbReference type="Proteomes" id="UP000318995">
    <property type="component" value="Unassembled WGS sequence"/>
</dbReference>
<dbReference type="InterPro" id="IPR023296">
    <property type="entry name" value="Glyco_hydro_beta-prop_sf"/>
</dbReference>
<keyword evidence="5" id="KW-0732">Signal</keyword>
<dbReference type="InterPro" id="IPR006710">
    <property type="entry name" value="Glyco_hydro_43"/>
</dbReference>
<dbReference type="PANTHER" id="PTHR22925">
    <property type="entry name" value="GLYCOSYL HYDROLASE 43 FAMILY MEMBER"/>
    <property type="match status" value="1"/>
</dbReference>
<sequence precursor="true">MLNSLRVSWCLFPLLLVAAVANAREERSFRPVTVSHAEVRLDVHGKPIDCHDGCLEYFAGRYYLYGTRYGETDGFTPANRYVVYSSPDLERWELHGDLLADTPEGVYYRPYVKHNPTTGKYVLWYNWYPVLWEGQYGVATSDTPQGPFKIHNDNVRMAQPRPGDHGLFADDDGTAYLIYTSIELGHSISIEKLTPDWLSSTEENSGVFASGCEAASMFKRGDRYYALFGPNCCFCPEGSGARVFVANNPLGPYQEIGDINRDETGRVTIPAQQTHIARLPGSKGDQYLWMGDLWGSRADGVKGHDLQHWSEPLVFSPDGSIAKLKRSGSVEVEVVTNRTD</sequence>
<proteinExistence type="inferred from homology"/>
<evidence type="ECO:0000313" key="6">
    <source>
        <dbReference type="EMBL" id="TWT47470.1"/>
    </source>
</evidence>
<keyword evidence="7" id="KW-1185">Reference proteome</keyword>
<comment type="similarity">
    <text evidence="1 4">Belongs to the glycosyl hydrolase 43 family.</text>
</comment>
<evidence type="ECO:0000256" key="3">
    <source>
        <dbReference type="ARBA" id="ARBA00023295"/>
    </source>
</evidence>
<gene>
    <name evidence="6" type="ORF">Pla111_10840</name>
</gene>
<protein>
    <submittedName>
        <fullName evidence="6">Glycosyl hydrolases family 43</fullName>
    </submittedName>
</protein>
<dbReference type="Pfam" id="PF04616">
    <property type="entry name" value="Glyco_hydro_43"/>
    <property type="match status" value="1"/>
</dbReference>
<dbReference type="CDD" id="cd18824">
    <property type="entry name" value="GH43_CtGH43-like"/>
    <property type="match status" value="1"/>
</dbReference>
<dbReference type="PANTHER" id="PTHR22925:SF3">
    <property type="entry name" value="GLYCOSYL HYDROLASE FAMILY PROTEIN 43"/>
    <property type="match status" value="1"/>
</dbReference>
<dbReference type="SUPFAM" id="SSF75005">
    <property type="entry name" value="Arabinanase/levansucrase/invertase"/>
    <property type="match status" value="1"/>
</dbReference>
<dbReference type="EMBL" id="SJPH01000002">
    <property type="protein sequence ID" value="TWT47470.1"/>
    <property type="molecule type" value="Genomic_DNA"/>
</dbReference>